<sequence length="29" mass="3042">MALAAYNAGAGMVNDWINGTNITGKIKVF</sequence>
<dbReference type="InterPro" id="IPR008258">
    <property type="entry name" value="Transglycosylase_SLT_dom_1"/>
</dbReference>
<organism evidence="2 3">
    <name type="scientific">Klebsiella pneumoniae</name>
    <dbReference type="NCBI Taxonomy" id="573"/>
    <lineage>
        <taxon>Bacteria</taxon>
        <taxon>Pseudomonadati</taxon>
        <taxon>Pseudomonadota</taxon>
        <taxon>Gammaproteobacteria</taxon>
        <taxon>Enterobacterales</taxon>
        <taxon>Enterobacteriaceae</taxon>
        <taxon>Klebsiella/Raoultella group</taxon>
        <taxon>Klebsiella</taxon>
        <taxon>Klebsiella pneumoniae complex</taxon>
    </lineage>
</organism>
<gene>
    <name evidence="2" type="ORF">IE992_08305</name>
</gene>
<protein>
    <recommendedName>
        <fullName evidence="1">Transglycosylase SLT domain-containing protein</fullName>
    </recommendedName>
</protein>
<dbReference type="EMBL" id="JACXTJ010000001">
    <property type="protein sequence ID" value="MBD3720989.1"/>
    <property type="molecule type" value="Genomic_DNA"/>
</dbReference>
<reference evidence="2" key="1">
    <citation type="submission" date="2020-07" db="EMBL/GenBank/DDBJ databases">
        <title>Clinical and genomic characterization of carbapenemase-producing Enterobacterales causing secondary infections during the COVID-19 crisis at a New York City hospital.</title>
        <authorList>
            <person name="Gomez-Simmonds A."/>
            <person name="Annavajhala M.K."/>
            <person name="Uhlemann A.-C."/>
        </authorList>
    </citation>
    <scope>NUCLEOTIDE SEQUENCE</scope>
    <source>
        <strain evidence="2">NK1607</strain>
    </source>
</reference>
<evidence type="ECO:0000313" key="3">
    <source>
        <dbReference type="Proteomes" id="UP000609027"/>
    </source>
</evidence>
<accession>A0A927E090</accession>
<dbReference type="Pfam" id="PF01464">
    <property type="entry name" value="SLT"/>
    <property type="match status" value="1"/>
</dbReference>
<feature type="domain" description="Transglycosylase SLT" evidence="1">
    <location>
        <begin position="2"/>
        <end position="27"/>
    </location>
</feature>
<proteinExistence type="predicted"/>
<name>A0A927E090_KLEPN</name>
<comment type="caution">
    <text evidence="2">The sequence shown here is derived from an EMBL/GenBank/DDBJ whole genome shotgun (WGS) entry which is preliminary data.</text>
</comment>
<dbReference type="AlphaFoldDB" id="A0A927E090"/>
<evidence type="ECO:0000259" key="1">
    <source>
        <dbReference type="Pfam" id="PF01464"/>
    </source>
</evidence>
<dbReference type="Proteomes" id="UP000609027">
    <property type="component" value="Unassembled WGS sequence"/>
</dbReference>
<evidence type="ECO:0000313" key="2">
    <source>
        <dbReference type="EMBL" id="MBD3720989.1"/>
    </source>
</evidence>